<evidence type="ECO:0000313" key="7">
    <source>
        <dbReference type="EMBL" id="MBB4944330.1"/>
    </source>
</evidence>
<evidence type="ECO:0000313" key="8">
    <source>
        <dbReference type="Proteomes" id="UP000534286"/>
    </source>
</evidence>
<dbReference type="PANTHER" id="PTHR30349:SF81">
    <property type="entry name" value="TYROSINE RECOMBINASE XERC"/>
    <property type="match status" value="1"/>
</dbReference>
<comment type="caution">
    <text evidence="7">The sequence shown here is derived from an EMBL/GenBank/DDBJ whole genome shotgun (WGS) entry which is preliminary data.</text>
</comment>
<dbReference type="InterPro" id="IPR010998">
    <property type="entry name" value="Integrase_recombinase_N"/>
</dbReference>
<dbReference type="Gene3D" id="1.10.150.130">
    <property type="match status" value="1"/>
</dbReference>
<keyword evidence="2" id="KW-0233">DNA recombination</keyword>
<evidence type="ECO:0000256" key="1">
    <source>
        <dbReference type="ARBA" id="ARBA00023125"/>
    </source>
</evidence>
<evidence type="ECO:0000256" key="4">
    <source>
        <dbReference type="SAM" id="MobiDB-lite"/>
    </source>
</evidence>
<evidence type="ECO:0000256" key="3">
    <source>
        <dbReference type="PROSITE-ProRule" id="PRU01248"/>
    </source>
</evidence>
<gene>
    <name evidence="7" type="ORF">FHR32_008736</name>
</gene>
<dbReference type="InterPro" id="IPR050090">
    <property type="entry name" value="Tyrosine_recombinase_XerCD"/>
</dbReference>
<dbReference type="Pfam" id="PF00589">
    <property type="entry name" value="Phage_integrase"/>
    <property type="match status" value="1"/>
</dbReference>
<dbReference type="CDD" id="cd00397">
    <property type="entry name" value="DNA_BRE_C"/>
    <property type="match status" value="1"/>
</dbReference>
<dbReference type="InterPro" id="IPR013762">
    <property type="entry name" value="Integrase-like_cat_sf"/>
</dbReference>
<dbReference type="PROSITE" id="PS51898">
    <property type="entry name" value="TYR_RECOMBINASE"/>
    <property type="match status" value="1"/>
</dbReference>
<dbReference type="InterPro" id="IPR002104">
    <property type="entry name" value="Integrase_catalytic"/>
</dbReference>
<feature type="domain" description="Tyr recombinase" evidence="5">
    <location>
        <begin position="123"/>
        <end position="315"/>
    </location>
</feature>
<organism evidence="7 8">
    <name type="scientific">Streptosporangium album</name>
    <dbReference type="NCBI Taxonomy" id="47479"/>
    <lineage>
        <taxon>Bacteria</taxon>
        <taxon>Bacillati</taxon>
        <taxon>Actinomycetota</taxon>
        <taxon>Actinomycetes</taxon>
        <taxon>Streptosporangiales</taxon>
        <taxon>Streptosporangiaceae</taxon>
        <taxon>Streptosporangium</taxon>
    </lineage>
</organism>
<sequence>MSVVAFPGQPDPAPTAVGATSGMTTMAAVERFLASITAATTRAGYAETLARLTAVTGPAHPVAALAPEHYAAVMDRWKAAAAAAATWNRHLSALCSFTTWAQRHELLATNPARRLERRKPARRGDRAIPRARLETLFTDPAHALRERLLWRLLYDTAARAEEILTLNVEDLDLEFRRARVVSKGGAIEYVHWATPTARLLPRLLAGRTTGPVFLADRRAPASGPRTPAAADIDPATGRGRLSYPRAEYLFKTASAQLDPHRQGWTLHQLRHSALQHLAQAGRTAPELQAKSRHQHLASLGRYVRLSEETSARVTAEADPTQRRRPR</sequence>
<evidence type="ECO:0000259" key="6">
    <source>
        <dbReference type="PROSITE" id="PS51900"/>
    </source>
</evidence>
<accession>A0A7W7S5L6</accession>
<keyword evidence="8" id="KW-1185">Reference proteome</keyword>
<dbReference type="SUPFAM" id="SSF56349">
    <property type="entry name" value="DNA breaking-rejoining enzymes"/>
    <property type="match status" value="1"/>
</dbReference>
<feature type="domain" description="Core-binding (CB)" evidence="6">
    <location>
        <begin position="23"/>
        <end position="102"/>
    </location>
</feature>
<evidence type="ECO:0000259" key="5">
    <source>
        <dbReference type="PROSITE" id="PS51898"/>
    </source>
</evidence>
<dbReference type="EMBL" id="JACHJU010000008">
    <property type="protein sequence ID" value="MBB4944330.1"/>
    <property type="molecule type" value="Genomic_DNA"/>
</dbReference>
<dbReference type="PANTHER" id="PTHR30349">
    <property type="entry name" value="PHAGE INTEGRASE-RELATED"/>
    <property type="match status" value="1"/>
</dbReference>
<dbReference type="Gene3D" id="1.10.443.10">
    <property type="entry name" value="Intergrase catalytic core"/>
    <property type="match status" value="1"/>
</dbReference>
<protein>
    <submittedName>
        <fullName evidence="7">Integrase</fullName>
    </submittedName>
</protein>
<proteinExistence type="predicted"/>
<dbReference type="InterPro" id="IPR044068">
    <property type="entry name" value="CB"/>
</dbReference>
<dbReference type="GO" id="GO:0003677">
    <property type="term" value="F:DNA binding"/>
    <property type="evidence" value="ECO:0007669"/>
    <property type="project" value="UniProtKB-UniRule"/>
</dbReference>
<evidence type="ECO:0000256" key="2">
    <source>
        <dbReference type="ARBA" id="ARBA00023172"/>
    </source>
</evidence>
<keyword evidence="1 3" id="KW-0238">DNA-binding</keyword>
<dbReference type="InterPro" id="IPR011010">
    <property type="entry name" value="DNA_brk_join_enz"/>
</dbReference>
<dbReference type="Proteomes" id="UP000534286">
    <property type="component" value="Unassembled WGS sequence"/>
</dbReference>
<feature type="region of interest" description="Disordered" evidence="4">
    <location>
        <begin position="217"/>
        <end position="237"/>
    </location>
</feature>
<reference evidence="7 8" key="1">
    <citation type="submission" date="2020-08" db="EMBL/GenBank/DDBJ databases">
        <title>Sequencing the genomes of 1000 actinobacteria strains.</title>
        <authorList>
            <person name="Klenk H.-P."/>
        </authorList>
    </citation>
    <scope>NUCLEOTIDE SEQUENCE [LARGE SCALE GENOMIC DNA]</scope>
    <source>
        <strain evidence="7 8">DSM 43023</strain>
    </source>
</reference>
<dbReference type="GO" id="GO:0015074">
    <property type="term" value="P:DNA integration"/>
    <property type="evidence" value="ECO:0007669"/>
    <property type="project" value="InterPro"/>
</dbReference>
<dbReference type="PROSITE" id="PS51900">
    <property type="entry name" value="CB"/>
    <property type="match status" value="1"/>
</dbReference>
<dbReference type="AlphaFoldDB" id="A0A7W7S5L6"/>
<dbReference type="GO" id="GO:0006310">
    <property type="term" value="P:DNA recombination"/>
    <property type="evidence" value="ECO:0007669"/>
    <property type="project" value="UniProtKB-KW"/>
</dbReference>
<dbReference type="RefSeq" id="WP_246468731.1">
    <property type="nucleotide sequence ID" value="NZ_BAABEK010000127.1"/>
</dbReference>
<name>A0A7W7S5L6_9ACTN</name>